<dbReference type="InterPro" id="IPR044862">
    <property type="entry name" value="Pro_4_hyd_alph_FE2OG_OXY"/>
</dbReference>
<dbReference type="Proteomes" id="UP000799118">
    <property type="component" value="Unassembled WGS sequence"/>
</dbReference>
<protein>
    <recommendedName>
        <fullName evidence="1">Fe2OG dioxygenase domain-containing protein</fullName>
    </recommendedName>
</protein>
<gene>
    <name evidence="2" type="ORF">BT96DRAFT_786872</name>
</gene>
<proteinExistence type="predicted"/>
<dbReference type="PROSITE" id="PS51471">
    <property type="entry name" value="FE2OG_OXY"/>
    <property type="match status" value="1"/>
</dbReference>
<evidence type="ECO:0000259" key="1">
    <source>
        <dbReference type="PROSITE" id="PS51471"/>
    </source>
</evidence>
<dbReference type="AlphaFoldDB" id="A0A6A4H3F7"/>
<evidence type="ECO:0000313" key="2">
    <source>
        <dbReference type="EMBL" id="KAE9392230.1"/>
    </source>
</evidence>
<organism evidence="2 3">
    <name type="scientific">Gymnopus androsaceus JB14</name>
    <dbReference type="NCBI Taxonomy" id="1447944"/>
    <lineage>
        <taxon>Eukaryota</taxon>
        <taxon>Fungi</taxon>
        <taxon>Dikarya</taxon>
        <taxon>Basidiomycota</taxon>
        <taxon>Agaricomycotina</taxon>
        <taxon>Agaricomycetes</taxon>
        <taxon>Agaricomycetidae</taxon>
        <taxon>Agaricales</taxon>
        <taxon>Marasmiineae</taxon>
        <taxon>Omphalotaceae</taxon>
        <taxon>Gymnopus</taxon>
    </lineage>
</organism>
<feature type="non-terminal residue" evidence="2">
    <location>
        <position position="1"/>
    </location>
</feature>
<accession>A0A6A4H3F7</accession>
<reference evidence="2" key="1">
    <citation type="journal article" date="2019" name="Environ. Microbiol.">
        <title>Fungal ecological strategies reflected in gene transcription - a case study of two litter decomposers.</title>
        <authorList>
            <person name="Barbi F."/>
            <person name="Kohler A."/>
            <person name="Barry K."/>
            <person name="Baskaran P."/>
            <person name="Daum C."/>
            <person name="Fauchery L."/>
            <person name="Ihrmark K."/>
            <person name="Kuo A."/>
            <person name="LaButti K."/>
            <person name="Lipzen A."/>
            <person name="Morin E."/>
            <person name="Grigoriev I.V."/>
            <person name="Henrissat B."/>
            <person name="Lindahl B."/>
            <person name="Martin F."/>
        </authorList>
    </citation>
    <scope>NUCLEOTIDE SEQUENCE</scope>
    <source>
        <strain evidence="2">JB14</strain>
    </source>
</reference>
<name>A0A6A4H3F7_9AGAR</name>
<feature type="domain" description="Fe2OG dioxygenase" evidence="1">
    <location>
        <begin position="55"/>
        <end position="156"/>
    </location>
</feature>
<dbReference type="OrthoDB" id="27483at2759"/>
<dbReference type="PANTHER" id="PTHR33099">
    <property type="entry name" value="FE2OG DIOXYGENASE DOMAIN-CONTAINING PROTEIN"/>
    <property type="match status" value="1"/>
</dbReference>
<dbReference type="PANTHER" id="PTHR33099:SF7">
    <property type="entry name" value="MYND-TYPE DOMAIN-CONTAINING PROTEIN"/>
    <property type="match status" value="1"/>
</dbReference>
<dbReference type="Pfam" id="PF13640">
    <property type="entry name" value="2OG-FeII_Oxy_3"/>
    <property type="match status" value="1"/>
</dbReference>
<keyword evidence="3" id="KW-1185">Reference proteome</keyword>
<sequence>FGRGEETVLDLDYRKGFEIEAKDLDTSGFKGAWNSMEGQIKDVLKGTLFIGKHRKPTLTLYKLVVYQQEGHFDWHRDTTHGDNHHGTVLVSLNTSWKGGELCLRHRGVENEFDMQPLKRGESEKPELQVVAFYTDVEHKVKPVTEGVRIVLQYDVY</sequence>
<feature type="non-terminal residue" evidence="2">
    <location>
        <position position="156"/>
    </location>
</feature>
<dbReference type="EMBL" id="ML769601">
    <property type="protein sequence ID" value="KAE9392230.1"/>
    <property type="molecule type" value="Genomic_DNA"/>
</dbReference>
<evidence type="ECO:0000313" key="3">
    <source>
        <dbReference type="Proteomes" id="UP000799118"/>
    </source>
</evidence>
<dbReference type="InterPro" id="IPR005123">
    <property type="entry name" value="Oxoglu/Fe-dep_dioxygenase_dom"/>
</dbReference>
<dbReference type="Gene3D" id="2.60.120.620">
    <property type="entry name" value="q2cbj1_9rhob like domain"/>
    <property type="match status" value="1"/>
</dbReference>